<name>A0A835GIN6_SPOEX</name>
<feature type="compositionally biased region" description="Basic and acidic residues" evidence="2">
    <location>
        <begin position="480"/>
        <end position="496"/>
    </location>
</feature>
<feature type="region of interest" description="Disordered" evidence="2">
    <location>
        <begin position="804"/>
        <end position="823"/>
    </location>
</feature>
<reference evidence="3" key="1">
    <citation type="submission" date="2020-08" db="EMBL/GenBank/DDBJ databases">
        <title>Spodoptera exigua strain:BAW_Kor-Di-RS1 Genome sequencing and assembly.</title>
        <authorList>
            <person name="Kim J."/>
            <person name="Nam H.Y."/>
            <person name="Kwon M."/>
            <person name="Choi J.H."/>
            <person name="Cho S.R."/>
            <person name="Kim G.-H."/>
        </authorList>
    </citation>
    <scope>NUCLEOTIDE SEQUENCE</scope>
    <source>
        <strain evidence="3">BAW_Kor-Di-RS1</strain>
        <tissue evidence="3">Whole-body</tissue>
    </source>
</reference>
<feature type="compositionally biased region" description="Basic and acidic residues" evidence="2">
    <location>
        <begin position="193"/>
        <end position="223"/>
    </location>
</feature>
<comment type="caution">
    <text evidence="3">The sequence shown here is derived from an EMBL/GenBank/DDBJ whole genome shotgun (WGS) entry which is preliminary data.</text>
</comment>
<sequence length="1662" mass="188328">KSHEEKKSKIPLSRLRQVVERVKQERQAQKEKNTPRRSSIPKLKDPKKVKRDTSLKFEPQVDDEFEKLYEEIVDDKPIEVEAKLPVVSIDDPEKIETKFEELIHAYDEEEEVIKQVEKPSISKVSKIPALIKKDDSPSLKALMERVKEVSAAETKLKDGGFKVTASNIRTKRFSRGNSDLSRDEQRANSIDGIDVKNDDDVFDKDKAHGTEKDANIGKTDKKGMKTRSIRSKSELIEQHRQTKLREDLRRKQKQLRNGVEDPVIVDKVCNTNDNIDDLNAVLIKTERIVRNISREINDDKHSITSTETVTTEELNDGGKRTVTTKTTETFEEGAPVVHQEIIRNISREHTENPKLTTEEKNKTPSRGTSTGIPVKTERFTRGISREMGNFKQSIQRKITPPKENLETTDNKVENKPAVKKETMRVEQIEKEGIKVGIPVFTKVTRSYSKGRIQNVEMTRTIEWKPADVITNKGYTRSVSEKVTKNELKDTKTKSEAETNENNPKNGVDEDTTRDTAKENNTKETVKEAAVNKTIRKVTEFKTEEQVTNEERTTFTLSRSVDLSLENDFKTARAIGTQMSIDGQNIDRDYKIGKDASTKISVINEINDSKDLKPSREMGTQMSVDISKVQEEKHEEINKGQIDTEKSEKENNKLHVIEKDSDVSTSVTPVTNLKGNVNRLKENLVKDKEAVSKKDKEEELPKKKSVLSKIAMFERLEKDPIELPLRKLKCKHVPPTKTTYQAEEEKEVKTITTEEPKAELQSEPNTNEDKVEISVTYDAVAYTNEPIIVKEYLKSEYNENLLKDNKEKTTAHTEEDATKSDDLEYTAPVTAVPEIVNLDPNEIQIEIPKTPEPRKDTEMPTIFPPRRDYEADIGRTRPGKLNLNNWTSQVEINKSTVDKVAVFKEEQIQEIVQTLPAIDIKAYASQVSISKELSRNFDIDEGENNENSAKMLYNKVEIQFETAQTLPEVIDVTPVSNIEITDNENEIGEASLPPAHESPEHHLKTKTKPGKLDLSSWKNREEESRIHIGKDIKNKPKSIDTKLEASEMKAFRPRRISDTVPLIDRPNNADNKNDIPKADSESQITNEIVVDTYQYAVSESDVPADELHSSSSESNYAKSHRSRDRYGMPMVISKNRKNVEEPKRTPGKLDLNQWKSQVEANRGIVDKDIKKKPKKAEIITEAPGKKVFKPYSNTSGVLNAPKNKDENSITDTEHKSEIQVEIATILPEIVATESIEAKAESAKPFIALIDVNRHVTTYVPNEKTINTEEQPNILNGKIDLETGYTYESKSEIAMNESDTVRFVEENVTTLPAIITFETNDIKVESPKPGKINLKAWEDQVEANKVLVDKIEVVRNEHLEDVAKTLTGKVEFVTFENVGEARMFQATAELNTDENKFEITESADDLEADIDVEVKANEPVVANLNYFIPRQASREDQLNNKEDKAQTLNELVSESLSDPELVDEPVEKSNFDKDSVIGSVKRKLYFLSGISRVQNPVIREDSRENDGTRIGDDSNTDELETTLYVESGLGPNSNAASIEDLKAHSSKVTNEYKTSTPPNTAQIVTADIKDRSSENVFHFDVTRVENRITRSVYAEGEFKNSTEDMKRAKSLAELDLGDAVQGKVKRILSRINSVDFGRRESIKTAISIKEMPKKMTVLEKIALF</sequence>
<feature type="region of interest" description="Disordered" evidence="2">
    <location>
        <begin position="735"/>
        <end position="765"/>
    </location>
</feature>
<feature type="region of interest" description="Disordered" evidence="2">
    <location>
        <begin position="346"/>
        <end position="373"/>
    </location>
</feature>
<feature type="region of interest" description="Disordered" evidence="2">
    <location>
        <begin position="1059"/>
        <end position="1082"/>
    </location>
</feature>
<feature type="compositionally biased region" description="Basic and acidic residues" evidence="2">
    <location>
        <begin position="42"/>
        <end position="55"/>
    </location>
</feature>
<evidence type="ECO:0000313" key="3">
    <source>
        <dbReference type="EMBL" id="KAF9416646.1"/>
    </source>
</evidence>
<feature type="compositionally biased region" description="Basic and acidic residues" evidence="2">
    <location>
        <begin position="804"/>
        <end position="821"/>
    </location>
</feature>
<keyword evidence="1" id="KW-0175">Coiled coil</keyword>
<dbReference type="Proteomes" id="UP000648187">
    <property type="component" value="Unassembled WGS sequence"/>
</dbReference>
<feature type="compositionally biased region" description="Basic and acidic residues" evidence="2">
    <location>
        <begin position="346"/>
        <end position="362"/>
    </location>
</feature>
<feature type="region of interest" description="Disordered" evidence="2">
    <location>
        <begin position="987"/>
        <end position="1019"/>
    </location>
</feature>
<feature type="compositionally biased region" description="Basic and acidic residues" evidence="2">
    <location>
        <begin position="1070"/>
        <end position="1079"/>
    </location>
</feature>
<evidence type="ECO:0000313" key="4">
    <source>
        <dbReference type="Proteomes" id="UP000648187"/>
    </source>
</evidence>
<feature type="non-terminal residue" evidence="3">
    <location>
        <position position="1"/>
    </location>
</feature>
<organism evidence="3 4">
    <name type="scientific">Spodoptera exigua</name>
    <name type="common">Beet armyworm</name>
    <name type="synonym">Noctua fulgens</name>
    <dbReference type="NCBI Taxonomy" id="7107"/>
    <lineage>
        <taxon>Eukaryota</taxon>
        <taxon>Metazoa</taxon>
        <taxon>Ecdysozoa</taxon>
        <taxon>Arthropoda</taxon>
        <taxon>Hexapoda</taxon>
        <taxon>Insecta</taxon>
        <taxon>Pterygota</taxon>
        <taxon>Neoptera</taxon>
        <taxon>Endopterygota</taxon>
        <taxon>Lepidoptera</taxon>
        <taxon>Glossata</taxon>
        <taxon>Ditrysia</taxon>
        <taxon>Noctuoidea</taxon>
        <taxon>Noctuidae</taxon>
        <taxon>Amphipyrinae</taxon>
        <taxon>Spodoptera</taxon>
    </lineage>
</organism>
<feature type="region of interest" description="Disordered" evidence="2">
    <location>
        <begin position="480"/>
        <end position="527"/>
    </location>
</feature>
<feature type="compositionally biased region" description="Basic and acidic residues" evidence="2">
    <location>
        <begin position="17"/>
        <end position="34"/>
    </location>
</feature>
<feature type="coiled-coil region" evidence="1">
    <location>
        <begin position="669"/>
        <end position="696"/>
    </location>
</feature>
<evidence type="ECO:0000256" key="1">
    <source>
        <dbReference type="SAM" id="Coils"/>
    </source>
</evidence>
<feature type="region of interest" description="Disordered" evidence="2">
    <location>
        <begin position="850"/>
        <end position="875"/>
    </location>
</feature>
<feature type="compositionally biased region" description="Basic and acidic residues" evidence="2">
    <location>
        <begin position="864"/>
        <end position="874"/>
    </location>
</feature>
<feature type="region of interest" description="Disordered" evidence="2">
    <location>
        <begin position="1100"/>
        <end position="1123"/>
    </location>
</feature>
<feature type="region of interest" description="Disordered" evidence="2">
    <location>
        <begin position="1"/>
        <end position="55"/>
    </location>
</feature>
<protein>
    <submittedName>
        <fullName evidence="3">Uncharacterized protein</fullName>
    </submittedName>
</protein>
<feature type="compositionally biased region" description="Basic and acidic residues" evidence="2">
    <location>
        <begin position="506"/>
        <end position="526"/>
    </location>
</feature>
<keyword evidence="4" id="KW-1185">Reference proteome</keyword>
<proteinExistence type="predicted"/>
<gene>
    <name evidence="3" type="ORF">HW555_006076</name>
</gene>
<feature type="region of interest" description="Disordered" evidence="2">
    <location>
        <begin position="175"/>
        <end position="228"/>
    </location>
</feature>
<evidence type="ECO:0000256" key="2">
    <source>
        <dbReference type="SAM" id="MobiDB-lite"/>
    </source>
</evidence>
<feature type="non-terminal residue" evidence="3">
    <location>
        <position position="1662"/>
    </location>
</feature>
<feature type="compositionally biased region" description="Basic and acidic residues" evidence="2">
    <location>
        <begin position="745"/>
        <end position="759"/>
    </location>
</feature>
<accession>A0A835GIN6</accession>
<dbReference type="EMBL" id="JACKWZ010000086">
    <property type="protein sequence ID" value="KAF9416646.1"/>
    <property type="molecule type" value="Genomic_DNA"/>
</dbReference>